<reference evidence="7" key="1">
    <citation type="submission" date="2021-04" db="EMBL/GenBank/DDBJ databases">
        <title>The genome sequence of Ideonella sp. 4Y11.</title>
        <authorList>
            <person name="Liu Y."/>
        </authorList>
    </citation>
    <scope>NUCLEOTIDE SEQUENCE</scope>
    <source>
        <strain evidence="7">4Y11</strain>
    </source>
</reference>
<dbReference type="AlphaFoldDB" id="A0A941BR48"/>
<organism evidence="7 8">
    <name type="scientific">Ideonella aquatica</name>
    <dbReference type="NCBI Taxonomy" id="2824119"/>
    <lineage>
        <taxon>Bacteria</taxon>
        <taxon>Pseudomonadati</taxon>
        <taxon>Pseudomonadota</taxon>
        <taxon>Betaproteobacteria</taxon>
        <taxon>Burkholderiales</taxon>
        <taxon>Sphaerotilaceae</taxon>
        <taxon>Ideonella</taxon>
    </lineage>
</organism>
<feature type="transmembrane region" description="Helical" evidence="6">
    <location>
        <begin position="7"/>
        <end position="31"/>
    </location>
</feature>
<feature type="transmembrane region" description="Helical" evidence="6">
    <location>
        <begin position="368"/>
        <end position="387"/>
    </location>
</feature>
<name>A0A941BR48_9BURK</name>
<keyword evidence="2" id="KW-1003">Cell membrane</keyword>
<evidence type="ECO:0000256" key="3">
    <source>
        <dbReference type="ARBA" id="ARBA00022692"/>
    </source>
</evidence>
<evidence type="ECO:0000256" key="2">
    <source>
        <dbReference type="ARBA" id="ARBA00022475"/>
    </source>
</evidence>
<evidence type="ECO:0000256" key="6">
    <source>
        <dbReference type="SAM" id="Phobius"/>
    </source>
</evidence>
<evidence type="ECO:0000313" key="8">
    <source>
        <dbReference type="Proteomes" id="UP000678374"/>
    </source>
</evidence>
<comment type="subcellular location">
    <subcellularLocation>
        <location evidence="1">Cell membrane</location>
        <topology evidence="1">Multi-pass membrane protein</topology>
    </subcellularLocation>
</comment>
<gene>
    <name evidence="7" type="ORF">KAK06_13310</name>
</gene>
<evidence type="ECO:0000256" key="5">
    <source>
        <dbReference type="ARBA" id="ARBA00023136"/>
    </source>
</evidence>
<feature type="transmembrane region" description="Helical" evidence="6">
    <location>
        <begin position="37"/>
        <end position="58"/>
    </location>
</feature>
<dbReference type="Proteomes" id="UP000678374">
    <property type="component" value="Unassembled WGS sequence"/>
</dbReference>
<evidence type="ECO:0000256" key="4">
    <source>
        <dbReference type="ARBA" id="ARBA00022989"/>
    </source>
</evidence>
<comment type="caution">
    <text evidence="7">The sequence shown here is derived from an EMBL/GenBank/DDBJ whole genome shotgun (WGS) entry which is preliminary data.</text>
</comment>
<dbReference type="EMBL" id="JAGQDE010000011">
    <property type="protein sequence ID" value="MBQ0959925.1"/>
    <property type="molecule type" value="Genomic_DNA"/>
</dbReference>
<keyword evidence="3 6" id="KW-0812">Transmembrane</keyword>
<feature type="transmembrane region" description="Helical" evidence="6">
    <location>
        <begin position="79"/>
        <end position="100"/>
    </location>
</feature>
<keyword evidence="5 6" id="KW-0472">Membrane</keyword>
<feature type="transmembrane region" description="Helical" evidence="6">
    <location>
        <begin position="112"/>
        <end position="132"/>
    </location>
</feature>
<keyword evidence="4 6" id="KW-1133">Transmembrane helix</keyword>
<feature type="transmembrane region" description="Helical" evidence="6">
    <location>
        <begin position="223"/>
        <end position="241"/>
    </location>
</feature>
<proteinExistence type="predicted"/>
<sequence length="452" mass="48108">MRFAQNLILTISGRFVLKGANLISIILISRILDASDFGLFGLVVSAGAIISAIGHLGVRQSGAQLLGSGSIELGQYYRASMLSSPLLLIVVLGSTYHLLYKANVPIDIFVSGTVWVITLTLVGWLQGAMLGLNDFSSFNLIESLPRALFAACLLVAWMFPSAGGGLSVTSLILLQSFLVATSVAFFIIRLSRRFDTPSQEVLDPSGNDAKDSTLTKSASDARILIESGVTFALAVLLVTSIDRVGVWSVQQAKGSEAAGNFFAALQANQILFEVAAAIGLVLFSDSTRAKSPGDAVARIAKISRLLLALLTVPAVIFALLAEMVCHLLFGRASADMLTAFVVLSIGSPLIVVTKIIYAGFSGTGDRRFGLVIYGVGFIVAICLNYILPGAGTVKNASLGVVFGYLAAFVCAISYLTLATATRPSYFLIARRSDFEEIWIRLSAALRRLYEAR</sequence>
<feature type="transmembrane region" description="Helical" evidence="6">
    <location>
        <begin position="261"/>
        <end position="284"/>
    </location>
</feature>
<evidence type="ECO:0000256" key="1">
    <source>
        <dbReference type="ARBA" id="ARBA00004651"/>
    </source>
</evidence>
<dbReference type="RefSeq" id="WP_210802606.1">
    <property type="nucleotide sequence ID" value="NZ_JAGQDE010000011.1"/>
</dbReference>
<dbReference type="PANTHER" id="PTHR30250">
    <property type="entry name" value="PST FAMILY PREDICTED COLANIC ACID TRANSPORTER"/>
    <property type="match status" value="1"/>
</dbReference>
<keyword evidence="8" id="KW-1185">Reference proteome</keyword>
<feature type="transmembrane region" description="Helical" evidence="6">
    <location>
        <begin position="168"/>
        <end position="188"/>
    </location>
</feature>
<dbReference type="PANTHER" id="PTHR30250:SF11">
    <property type="entry name" value="O-ANTIGEN TRANSPORTER-RELATED"/>
    <property type="match status" value="1"/>
</dbReference>
<accession>A0A941BR48</accession>
<evidence type="ECO:0000313" key="7">
    <source>
        <dbReference type="EMBL" id="MBQ0959925.1"/>
    </source>
</evidence>
<dbReference type="GO" id="GO:0005886">
    <property type="term" value="C:plasma membrane"/>
    <property type="evidence" value="ECO:0007669"/>
    <property type="project" value="UniProtKB-SubCell"/>
</dbReference>
<feature type="transmembrane region" description="Helical" evidence="6">
    <location>
        <begin position="305"/>
        <end position="330"/>
    </location>
</feature>
<protein>
    <submittedName>
        <fullName evidence="7">Oligosaccharide flippase family protein</fullName>
    </submittedName>
</protein>
<feature type="transmembrane region" description="Helical" evidence="6">
    <location>
        <begin position="336"/>
        <end position="356"/>
    </location>
</feature>
<dbReference type="InterPro" id="IPR050833">
    <property type="entry name" value="Poly_Biosynth_Transport"/>
</dbReference>
<feature type="transmembrane region" description="Helical" evidence="6">
    <location>
        <begin position="399"/>
        <end position="421"/>
    </location>
</feature>